<evidence type="ECO:0000256" key="1">
    <source>
        <dbReference type="ARBA" id="ARBA00010638"/>
    </source>
</evidence>
<organism evidence="5 6">
    <name type="scientific">Alienimonas chondri</name>
    <dbReference type="NCBI Taxonomy" id="2681879"/>
    <lineage>
        <taxon>Bacteria</taxon>
        <taxon>Pseudomonadati</taxon>
        <taxon>Planctomycetota</taxon>
        <taxon>Planctomycetia</taxon>
        <taxon>Planctomycetales</taxon>
        <taxon>Planctomycetaceae</taxon>
        <taxon>Alienimonas</taxon>
    </lineage>
</organism>
<comment type="cofactor">
    <cofactor evidence="4">
        <name>Mg(2+)</name>
        <dbReference type="ChEBI" id="CHEBI:18420"/>
    </cofactor>
</comment>
<dbReference type="InterPro" id="IPR024185">
    <property type="entry name" value="FTHF_cligase-like_sf"/>
</dbReference>
<dbReference type="NCBIfam" id="TIGR02727">
    <property type="entry name" value="MTHFS_bact"/>
    <property type="match status" value="1"/>
</dbReference>
<dbReference type="Proteomes" id="UP000609651">
    <property type="component" value="Unassembled WGS sequence"/>
</dbReference>
<comment type="catalytic activity">
    <reaction evidence="4">
        <text>(6S)-5-formyl-5,6,7,8-tetrahydrofolate + ATP = (6R)-5,10-methenyltetrahydrofolate + ADP + phosphate</text>
        <dbReference type="Rhea" id="RHEA:10488"/>
        <dbReference type="ChEBI" id="CHEBI:30616"/>
        <dbReference type="ChEBI" id="CHEBI:43474"/>
        <dbReference type="ChEBI" id="CHEBI:57455"/>
        <dbReference type="ChEBI" id="CHEBI:57457"/>
        <dbReference type="ChEBI" id="CHEBI:456216"/>
        <dbReference type="EC" id="6.3.3.2"/>
    </reaction>
</comment>
<reference evidence="5 6" key="1">
    <citation type="journal article" date="2020" name="Syst. Appl. Microbiol.">
        <title>Alienimonas chondri sp. nov., a novel planctomycete isolated from the biofilm of the red alga Chondrus crispus.</title>
        <authorList>
            <person name="Vitorino I."/>
            <person name="Albuquerque L."/>
            <person name="Wiegand S."/>
            <person name="Kallscheuer N."/>
            <person name="da Costa M.S."/>
            <person name="Lobo-da-Cunha A."/>
            <person name="Jogler C."/>
            <person name="Lage O.M."/>
        </authorList>
    </citation>
    <scope>NUCLEOTIDE SEQUENCE [LARGE SCALE GENOMIC DNA]</scope>
    <source>
        <strain evidence="5 6">LzC2</strain>
    </source>
</reference>
<evidence type="ECO:0000256" key="2">
    <source>
        <dbReference type="ARBA" id="ARBA00022741"/>
    </source>
</evidence>
<sequence length="194" mass="21984">MDKAEIRSEAFRRRKAQADKDEVSARIFDRVFDLPEYQQARIVLFYVDARSEVRTKAALPKALADGKTVLVPWCNEDGRLELFRLTDMSELELGMYDILEPAPRLRRRPDRVALGADLDFALVPGVAFDDRGGRVGHGKGYYDKLLEGVRSDCPLVAPVFECQLFDEVPTDAHDVFMDFLVTEDRILEGFGRGA</sequence>
<gene>
    <name evidence="5" type="primary">yqgN</name>
    <name evidence="5" type="ORF">LzC2_17730</name>
</gene>
<evidence type="ECO:0000313" key="6">
    <source>
        <dbReference type="Proteomes" id="UP000609651"/>
    </source>
</evidence>
<keyword evidence="6" id="KW-1185">Reference proteome</keyword>
<dbReference type="EMBL" id="WTPX01000046">
    <property type="protein sequence ID" value="NNJ25700.1"/>
    <property type="molecule type" value="Genomic_DNA"/>
</dbReference>
<keyword evidence="4" id="KW-0460">Magnesium</keyword>
<dbReference type="InterPro" id="IPR037171">
    <property type="entry name" value="NagB/RpiA_transferase-like"/>
</dbReference>
<dbReference type="PANTHER" id="PTHR23407:SF1">
    <property type="entry name" value="5-FORMYLTETRAHYDROFOLATE CYCLO-LIGASE"/>
    <property type="match status" value="1"/>
</dbReference>
<dbReference type="EC" id="6.3.3.2" evidence="4"/>
<comment type="similarity">
    <text evidence="1 4">Belongs to the 5-formyltetrahydrofolate cyclo-ligase family.</text>
</comment>
<dbReference type="PANTHER" id="PTHR23407">
    <property type="entry name" value="ATPASE INHIBITOR/5-FORMYLTETRAHYDROFOLATE CYCLO-LIGASE"/>
    <property type="match status" value="1"/>
</dbReference>
<comment type="caution">
    <text evidence="5">The sequence shown here is derived from an EMBL/GenBank/DDBJ whole genome shotgun (WGS) entry which is preliminary data.</text>
</comment>
<proteinExistence type="inferred from homology"/>
<dbReference type="Pfam" id="PF01812">
    <property type="entry name" value="5-FTHF_cyc-lig"/>
    <property type="match status" value="1"/>
</dbReference>
<evidence type="ECO:0000256" key="3">
    <source>
        <dbReference type="ARBA" id="ARBA00022840"/>
    </source>
</evidence>
<accession>A0ABX1VDV8</accession>
<evidence type="ECO:0000256" key="4">
    <source>
        <dbReference type="RuleBase" id="RU361279"/>
    </source>
</evidence>
<dbReference type="PIRSF" id="PIRSF006806">
    <property type="entry name" value="FTHF_cligase"/>
    <property type="match status" value="1"/>
</dbReference>
<dbReference type="InterPro" id="IPR002698">
    <property type="entry name" value="FTHF_cligase"/>
</dbReference>
<protein>
    <recommendedName>
        <fullName evidence="4">5-formyltetrahydrofolate cyclo-ligase</fullName>
        <ecNumber evidence="4">6.3.3.2</ecNumber>
    </recommendedName>
</protein>
<evidence type="ECO:0000313" key="5">
    <source>
        <dbReference type="EMBL" id="NNJ25700.1"/>
    </source>
</evidence>
<dbReference type="SUPFAM" id="SSF100950">
    <property type="entry name" value="NagB/RpiA/CoA transferase-like"/>
    <property type="match status" value="1"/>
</dbReference>
<dbReference type="Gene3D" id="3.40.50.10420">
    <property type="entry name" value="NagB/RpiA/CoA transferase-like"/>
    <property type="match status" value="1"/>
</dbReference>
<keyword evidence="2 4" id="KW-0547">Nucleotide-binding</keyword>
<keyword evidence="4" id="KW-0479">Metal-binding</keyword>
<keyword evidence="3 4" id="KW-0067">ATP-binding</keyword>
<name>A0ABX1VDV8_9PLAN</name>